<evidence type="ECO:0000313" key="4">
    <source>
        <dbReference type="Proteomes" id="UP000545286"/>
    </source>
</evidence>
<dbReference type="Proteomes" id="UP000545286">
    <property type="component" value="Unassembled WGS sequence"/>
</dbReference>
<dbReference type="PANTHER" id="PTHR35342:SF5">
    <property type="entry name" value="TRICARBOXYLIC TRANSPORT PROTEIN"/>
    <property type="match status" value="1"/>
</dbReference>
<dbReference type="PANTHER" id="PTHR35342">
    <property type="entry name" value="TRICARBOXYLIC TRANSPORT PROTEIN"/>
    <property type="match status" value="1"/>
</dbReference>
<keyword evidence="4" id="KW-1185">Reference proteome</keyword>
<proteinExistence type="predicted"/>
<dbReference type="AlphaFoldDB" id="A0A7W4UQP4"/>
<keyword evidence="1" id="KW-1133">Transmembrane helix</keyword>
<evidence type="ECO:0000259" key="2">
    <source>
        <dbReference type="Pfam" id="PF01970"/>
    </source>
</evidence>
<evidence type="ECO:0000256" key="1">
    <source>
        <dbReference type="SAM" id="Phobius"/>
    </source>
</evidence>
<feature type="transmembrane region" description="Helical" evidence="1">
    <location>
        <begin position="38"/>
        <end position="58"/>
    </location>
</feature>
<name>A0A7W4UQP4_9MICO</name>
<dbReference type="InterPro" id="IPR002823">
    <property type="entry name" value="DUF112_TM"/>
</dbReference>
<gene>
    <name evidence="3" type="ORF">FHX72_003021</name>
</gene>
<sequence length="140" mass="13653">MSSNRIRAEWGIAGACVAAGIAFGGAAVSYGLTAETGVGAGLMPLVAAVLIGGLITVLTPEHLLFALLGCVIGMLVGVLPGFGPAAAVSLLIPVTFGLDATTAIIMLAAILYGAAYGGTITAVLLRIPGEASSIATTLDG</sequence>
<accession>A0A7W4UQP4</accession>
<feature type="domain" description="DUF112" evidence="2">
    <location>
        <begin position="63"/>
        <end position="140"/>
    </location>
</feature>
<reference evidence="3 4" key="1">
    <citation type="submission" date="2020-08" db="EMBL/GenBank/DDBJ databases">
        <title>Sequencing the genomes of 1000 actinobacteria strains.</title>
        <authorList>
            <person name="Klenk H.-P."/>
        </authorList>
    </citation>
    <scope>NUCLEOTIDE SEQUENCE [LARGE SCALE GENOMIC DNA]</scope>
    <source>
        <strain evidence="3 4">DSM 20419</strain>
    </source>
</reference>
<dbReference type="EMBL" id="JACHWJ010000004">
    <property type="protein sequence ID" value="MBB2958875.1"/>
    <property type="molecule type" value="Genomic_DNA"/>
</dbReference>
<protein>
    <submittedName>
        <fullName evidence="3">TctA family transporter</fullName>
    </submittedName>
</protein>
<dbReference type="Pfam" id="PF01970">
    <property type="entry name" value="TctA"/>
    <property type="match status" value="1"/>
</dbReference>
<keyword evidence="1" id="KW-0472">Membrane</keyword>
<comment type="caution">
    <text evidence="3">The sequence shown here is derived from an EMBL/GenBank/DDBJ whole genome shotgun (WGS) entry which is preliminary data.</text>
</comment>
<feature type="transmembrane region" description="Helical" evidence="1">
    <location>
        <begin position="12"/>
        <end position="32"/>
    </location>
</feature>
<evidence type="ECO:0000313" key="3">
    <source>
        <dbReference type="EMBL" id="MBB2958875.1"/>
    </source>
</evidence>
<organism evidence="3 4">
    <name type="scientific">Pseudoclavibacter helvolus</name>
    <dbReference type="NCBI Taxonomy" id="255205"/>
    <lineage>
        <taxon>Bacteria</taxon>
        <taxon>Bacillati</taxon>
        <taxon>Actinomycetota</taxon>
        <taxon>Actinomycetes</taxon>
        <taxon>Micrococcales</taxon>
        <taxon>Microbacteriaceae</taxon>
        <taxon>Pseudoclavibacter</taxon>
    </lineage>
</organism>
<feature type="transmembrane region" description="Helical" evidence="1">
    <location>
        <begin position="65"/>
        <end position="92"/>
    </location>
</feature>
<feature type="transmembrane region" description="Helical" evidence="1">
    <location>
        <begin position="104"/>
        <end position="125"/>
    </location>
</feature>
<keyword evidence="1" id="KW-0812">Transmembrane</keyword>